<evidence type="ECO:0000313" key="3">
    <source>
        <dbReference type="EMBL" id="AHW64628.1"/>
    </source>
</evidence>
<dbReference type="Pfam" id="PF21986">
    <property type="entry name" value="AH_C"/>
    <property type="match status" value="1"/>
</dbReference>
<dbReference type="Pfam" id="PF01425">
    <property type="entry name" value="Amidase"/>
    <property type="match status" value="1"/>
</dbReference>
<reference evidence="3 4" key="1">
    <citation type="journal article" date="2015" name="Int. J. Syst. Evol. Microbiol.">
        <title>Revisiting Corynebacterium glyciniphilum (ex Kubota et al., 1972) sp. nov., nom. rev., isolated from putrefied banana.</title>
        <authorList>
            <person name="Al-Dilaimi A."/>
            <person name="Bednarz H."/>
            <person name="Lomker A."/>
            <person name="Niehaus K."/>
            <person name="Kalinowski J."/>
            <person name="Ruckert C."/>
        </authorList>
    </citation>
    <scope>NUCLEOTIDE SEQUENCE [LARGE SCALE GENOMIC DNA]</scope>
    <source>
        <strain evidence="3">AJ 3170</strain>
    </source>
</reference>
<dbReference type="NCBIfam" id="TIGR02713">
    <property type="entry name" value="allophanate_hyd"/>
    <property type="match status" value="1"/>
</dbReference>
<dbReference type="STRING" id="1404245.CGLY_10915"/>
<dbReference type="KEGG" id="cgy:CGLY_10915"/>
<accession>X5DNA2</accession>
<dbReference type="PANTHER" id="PTHR11895:SF169">
    <property type="entry name" value="GLUTAMYL-TRNA(GLN) AMIDOTRANSFERASE"/>
    <property type="match status" value="1"/>
</dbReference>
<evidence type="ECO:0000259" key="2">
    <source>
        <dbReference type="Pfam" id="PF21986"/>
    </source>
</evidence>
<dbReference type="eggNOG" id="COG0154">
    <property type="taxonomic scope" value="Bacteria"/>
</dbReference>
<dbReference type="InterPro" id="IPR053844">
    <property type="entry name" value="AH_C"/>
</dbReference>
<dbReference type="NCBIfam" id="NF006043">
    <property type="entry name" value="PRK08186.1"/>
    <property type="match status" value="1"/>
</dbReference>
<gene>
    <name evidence="3" type="ORF">CGLY_10915</name>
</gene>
<dbReference type="AlphaFoldDB" id="X5DNA2"/>
<keyword evidence="4" id="KW-1185">Reference proteome</keyword>
<dbReference type="GO" id="GO:0004040">
    <property type="term" value="F:amidase activity"/>
    <property type="evidence" value="ECO:0007669"/>
    <property type="project" value="UniProtKB-EC"/>
</dbReference>
<dbReference type="Gene3D" id="3.10.490.10">
    <property type="entry name" value="Gamma-glutamyl cyclotransferase-like"/>
    <property type="match status" value="1"/>
</dbReference>
<dbReference type="EC" id="3.5.1.4" evidence="3"/>
<evidence type="ECO:0000259" key="1">
    <source>
        <dbReference type="Pfam" id="PF01425"/>
    </source>
</evidence>
<dbReference type="InterPro" id="IPR036928">
    <property type="entry name" value="AS_sf"/>
</dbReference>
<sequence>MTTFRTFRTQDDAHRALDGAYRALAEDDASNAFISLLSHQDARDAVDTAFREVPDGRLTGMIIAVKDNIDVAGFDTTAACPGYAYRPAQDAACVAALRASGAVVIGKTNLDQFATGLVGTRSPYGAVSDAAVPERISGGSSSGSAVAVAARIVDAALGTDTAGSGRVPAGLQGIVGIKATVGVVSTEGVVPACASYDCVTVFAGSSADAEAVMGVMASTGSREWPSDVRFTAPTTPVVGAPADLPGLSASWREAFDGAVEHLRATGCEIRIIDLAPALEAARMLYDSALVAERAEAVGEFVEAASADDGGNRGAGAGLDPTVASIVTGATQWNGADVLRARRLLAERGRAAMQEWDGVDVVVVPTAPFHPTIAAVEADPVGVNSAMGTYTNFCNLLDLCGVAVPWTTVDDSGRPEDGESARLPANFGVTILGRAFEDGVVGGVASLFGGAACPEDVSTSWTVSGGDGANVNAVPVVVFGAHLRGQPLNWELRALGAAFVGDVETTADYHLYALDTVPPKPGLTGPVEGGHRILGEEWLITPTGLGRFLAGLPAPMALGRVTLSDGRQVTGFTCQPAAVEGAQDISRFGGWREYVSPARSGGRS</sequence>
<feature type="domain" description="Amidase" evidence="1">
    <location>
        <begin position="27"/>
        <end position="438"/>
    </location>
</feature>
<dbReference type="Gene3D" id="1.20.58.1700">
    <property type="match status" value="1"/>
</dbReference>
<protein>
    <submittedName>
        <fullName evidence="3">Allophanate hydrolase</fullName>
        <ecNumber evidence="3">3.5.1.4</ecNumber>
    </submittedName>
</protein>
<feature type="domain" description="Allophanate hydrolase C-terminal" evidence="2">
    <location>
        <begin position="474"/>
        <end position="594"/>
    </location>
</feature>
<dbReference type="InterPro" id="IPR000120">
    <property type="entry name" value="Amidase"/>
</dbReference>
<dbReference type="EMBL" id="CP006842">
    <property type="protein sequence ID" value="AHW64628.1"/>
    <property type="molecule type" value="Genomic_DNA"/>
</dbReference>
<organism evidence="3 4">
    <name type="scientific">Corynebacterium glyciniphilum AJ 3170</name>
    <dbReference type="NCBI Taxonomy" id="1404245"/>
    <lineage>
        <taxon>Bacteria</taxon>
        <taxon>Bacillati</taxon>
        <taxon>Actinomycetota</taxon>
        <taxon>Actinomycetes</taxon>
        <taxon>Mycobacteriales</taxon>
        <taxon>Corynebacteriaceae</taxon>
        <taxon>Corynebacterium</taxon>
    </lineage>
</organism>
<dbReference type="HOGENOM" id="CLU_009600_0_1_11"/>
<dbReference type="PANTHER" id="PTHR11895">
    <property type="entry name" value="TRANSAMIDASE"/>
    <property type="match status" value="1"/>
</dbReference>
<dbReference type="OrthoDB" id="182039at2"/>
<dbReference type="InterPro" id="IPR014085">
    <property type="entry name" value="Allophanate_hydrolase"/>
</dbReference>
<dbReference type="SUPFAM" id="SSF75304">
    <property type="entry name" value="Amidase signature (AS) enzymes"/>
    <property type="match status" value="1"/>
</dbReference>
<evidence type="ECO:0000313" key="4">
    <source>
        <dbReference type="Proteomes" id="UP000023703"/>
    </source>
</evidence>
<proteinExistence type="predicted"/>
<dbReference type="InterPro" id="IPR023631">
    <property type="entry name" value="Amidase_dom"/>
</dbReference>
<dbReference type="RefSeq" id="WP_038549399.1">
    <property type="nucleotide sequence ID" value="NZ_CP006842.1"/>
</dbReference>
<keyword evidence="3" id="KW-0378">Hydrolase</keyword>
<dbReference type="Proteomes" id="UP000023703">
    <property type="component" value="Chromosome"/>
</dbReference>
<dbReference type="Gene3D" id="3.90.1300.10">
    <property type="entry name" value="Amidase signature (AS) domain"/>
    <property type="match status" value="1"/>
</dbReference>
<name>X5DNA2_9CORY</name>